<keyword evidence="2 4" id="KW-0689">Ribosomal protein</keyword>
<comment type="similarity">
    <text evidence="1 4">Belongs to the universal ribosomal protein uL13 family.</text>
</comment>
<keyword evidence="3 4" id="KW-0687">Ribonucleoprotein</keyword>
<evidence type="ECO:0000256" key="4">
    <source>
        <dbReference type="HAMAP-Rule" id="MF_01366"/>
    </source>
</evidence>
<dbReference type="EMBL" id="MFBN01000001">
    <property type="protein sequence ID" value="OGD96048.1"/>
    <property type="molecule type" value="Genomic_DNA"/>
</dbReference>
<dbReference type="GO" id="GO:0017148">
    <property type="term" value="P:negative regulation of translation"/>
    <property type="evidence" value="ECO:0007669"/>
    <property type="project" value="TreeGrafter"/>
</dbReference>
<dbReference type="InterPro" id="IPR036899">
    <property type="entry name" value="Ribosomal_uL13_sf"/>
</dbReference>
<dbReference type="Gene3D" id="3.90.1180.10">
    <property type="entry name" value="Ribosomal protein L13"/>
    <property type="match status" value="1"/>
</dbReference>
<name>A0A1F5GW24_9BACT</name>
<reference evidence="5 6" key="1">
    <citation type="journal article" date="2016" name="Nat. Commun.">
        <title>Thousands of microbial genomes shed light on interconnected biogeochemical processes in an aquifer system.</title>
        <authorList>
            <person name="Anantharaman K."/>
            <person name="Brown C.T."/>
            <person name="Hug L.A."/>
            <person name="Sharon I."/>
            <person name="Castelle C.J."/>
            <person name="Probst A.J."/>
            <person name="Thomas B.C."/>
            <person name="Singh A."/>
            <person name="Wilkins M.J."/>
            <person name="Karaoz U."/>
            <person name="Brodie E.L."/>
            <person name="Williams K.H."/>
            <person name="Hubbard S.S."/>
            <person name="Banfield J.F."/>
        </authorList>
    </citation>
    <scope>NUCLEOTIDE SEQUENCE [LARGE SCALE GENOMIC DNA]</scope>
</reference>
<comment type="caution">
    <text evidence="5">The sequence shown here is derived from an EMBL/GenBank/DDBJ whole genome shotgun (WGS) entry which is preliminary data.</text>
</comment>
<dbReference type="GO" id="GO:0003729">
    <property type="term" value="F:mRNA binding"/>
    <property type="evidence" value="ECO:0007669"/>
    <property type="project" value="TreeGrafter"/>
</dbReference>
<protein>
    <recommendedName>
        <fullName evidence="4">Large ribosomal subunit protein uL13</fullName>
    </recommendedName>
</protein>
<evidence type="ECO:0000256" key="1">
    <source>
        <dbReference type="ARBA" id="ARBA00006227"/>
    </source>
</evidence>
<evidence type="ECO:0000313" key="5">
    <source>
        <dbReference type="EMBL" id="OGD96048.1"/>
    </source>
</evidence>
<dbReference type="PIRSF" id="PIRSF002181">
    <property type="entry name" value="Ribosomal_L13"/>
    <property type="match status" value="1"/>
</dbReference>
<dbReference type="AlphaFoldDB" id="A0A1F5GW24"/>
<dbReference type="GO" id="GO:0006412">
    <property type="term" value="P:translation"/>
    <property type="evidence" value="ECO:0007669"/>
    <property type="project" value="UniProtKB-UniRule"/>
</dbReference>
<dbReference type="NCBIfam" id="TIGR01066">
    <property type="entry name" value="rplM_bact"/>
    <property type="match status" value="1"/>
</dbReference>
<dbReference type="PANTHER" id="PTHR11545">
    <property type="entry name" value="RIBOSOMAL PROTEIN L13"/>
    <property type="match status" value="1"/>
</dbReference>
<comment type="function">
    <text evidence="4">This protein is one of the early assembly proteins of the 50S ribosomal subunit, although it is not seen to bind rRNA by itself. It is important during the early stages of 50S assembly.</text>
</comment>
<evidence type="ECO:0000256" key="3">
    <source>
        <dbReference type="ARBA" id="ARBA00023274"/>
    </source>
</evidence>
<evidence type="ECO:0000256" key="2">
    <source>
        <dbReference type="ARBA" id="ARBA00022980"/>
    </source>
</evidence>
<dbReference type="SUPFAM" id="SSF52161">
    <property type="entry name" value="Ribosomal protein L13"/>
    <property type="match status" value="1"/>
</dbReference>
<dbReference type="GO" id="GO:0003735">
    <property type="term" value="F:structural constituent of ribosome"/>
    <property type="evidence" value="ECO:0007669"/>
    <property type="project" value="InterPro"/>
</dbReference>
<comment type="subunit">
    <text evidence="4">Part of the 50S ribosomal subunit.</text>
</comment>
<dbReference type="InterPro" id="IPR005823">
    <property type="entry name" value="Ribosomal_uL13_bac-type"/>
</dbReference>
<dbReference type="Proteomes" id="UP000178336">
    <property type="component" value="Unassembled WGS sequence"/>
</dbReference>
<dbReference type="Pfam" id="PF00572">
    <property type="entry name" value="Ribosomal_L13"/>
    <property type="match status" value="1"/>
</dbReference>
<sequence>MKNVKLKDVKRVWHLIDAKNKVLGRLSTEVVNILMGKNKNYYTPYLDAGDYVVIINAKEITLTGDKNKQKKYYRHSGYPGGLYIKSASQIRSDSPEKLLRHSIRGMLPKTRLGKIMIKKLFVYPQSDHPHESMFKNQQS</sequence>
<dbReference type="PANTHER" id="PTHR11545:SF2">
    <property type="entry name" value="LARGE RIBOSOMAL SUBUNIT PROTEIN UL13M"/>
    <property type="match status" value="1"/>
</dbReference>
<proteinExistence type="inferred from homology"/>
<dbReference type="CDD" id="cd00392">
    <property type="entry name" value="Ribosomal_L13"/>
    <property type="match status" value="1"/>
</dbReference>
<dbReference type="HAMAP" id="MF_01366">
    <property type="entry name" value="Ribosomal_uL13"/>
    <property type="match status" value="1"/>
</dbReference>
<organism evidence="5 6">
    <name type="scientific">Candidatus Curtissbacteria bacterium RIFCSPLOWO2_01_FULL_37_9</name>
    <dbReference type="NCBI Taxonomy" id="1797724"/>
    <lineage>
        <taxon>Bacteria</taxon>
        <taxon>Candidatus Curtissiibacteriota</taxon>
    </lineage>
</organism>
<dbReference type="STRING" id="1797724.A3A48_03455"/>
<dbReference type="GO" id="GO:0005840">
    <property type="term" value="C:ribosome"/>
    <property type="evidence" value="ECO:0007669"/>
    <property type="project" value="UniProtKB-KW"/>
</dbReference>
<dbReference type="GO" id="GO:1990904">
    <property type="term" value="C:ribonucleoprotein complex"/>
    <property type="evidence" value="ECO:0007669"/>
    <property type="project" value="UniProtKB-KW"/>
</dbReference>
<dbReference type="InterPro" id="IPR005822">
    <property type="entry name" value="Ribosomal_uL13"/>
</dbReference>
<evidence type="ECO:0000313" key="6">
    <source>
        <dbReference type="Proteomes" id="UP000178336"/>
    </source>
</evidence>
<accession>A0A1F5GW24</accession>
<gene>
    <name evidence="4" type="primary">rplM</name>
    <name evidence="5" type="ORF">A3A48_03455</name>
</gene>